<keyword evidence="2" id="KW-0433">Leucine-rich repeat</keyword>
<dbReference type="InterPro" id="IPR027417">
    <property type="entry name" value="P-loop_NTPase"/>
</dbReference>
<dbReference type="GO" id="GO:0098542">
    <property type="term" value="P:defense response to other organism"/>
    <property type="evidence" value="ECO:0007669"/>
    <property type="project" value="TreeGrafter"/>
</dbReference>
<dbReference type="PANTHER" id="PTHR23155">
    <property type="entry name" value="DISEASE RESISTANCE PROTEIN RP"/>
    <property type="match status" value="1"/>
</dbReference>
<gene>
    <name evidence="11" type="ORF">CDL12_09347</name>
</gene>
<dbReference type="InterPro" id="IPR002182">
    <property type="entry name" value="NB-ARC"/>
</dbReference>
<dbReference type="Pfam" id="PF23598">
    <property type="entry name" value="LRR_14"/>
    <property type="match status" value="1"/>
</dbReference>
<evidence type="ECO:0000256" key="3">
    <source>
        <dbReference type="ARBA" id="ARBA00022737"/>
    </source>
</evidence>
<evidence type="ECO:0000256" key="5">
    <source>
        <dbReference type="ARBA" id="ARBA00022821"/>
    </source>
</evidence>
<sequence>MEIALVAIQTLRDLLIEEINFLSGMGDQVKEVETDLKTIHCFLKDVDARPDRYNSTTVTKQVDELNNMAERAEIVLEKYAIEVASKRRAAKISLKEKLKRYACILRECLSMHQVGRETKAIRCCVAKLVNSLESMSRSTGESSLSNTSANNEDLLSYAHDAEQRFVGMEKDIEHLVSRVKLDNNERSIISICGMGGLGKTSLARKIYHHKDVQNSFEARAWVCITQQFQPHIVLQQILEQILPEEKDSITNITDNQEMVRKLYHVQSQKKCFVVMDDIWEKDHWEILRRAFPIAEANSRLVLTTHNENIVSQEYVYKLDCLTEEQGWELLRSLLIRRARPDLTQLEAIGRKMVQKCGRLPLAISWENVSNNMDACLKHGDGVGEDKRVARVLDLSYNVLPYYLKPCFLYLGRFKEDEEIDIERLYLLWMAEGLIANEEKRRNETLRDVAQRYLSELALRCMVQVRGDYIPRRKFSTVYNKFTSCRLHDLMRDRCLSKGEEEGFIKVMDLSQEGNTPSNINTATTNNFNNVHRLAILGNREVLEKYILSHDLKLKAPLRSLLISPRLEGIRIGRITNDFNNIKFLKTLILEFCEFEDVKLPSEVGKLIHLKHLILLRSNVEELPLLRHLFLDEAQVKGGVLLILDGLKELETVVGLDSHFVRIEDLPKLPNLQLLDIVVCDYEALSVVMFMSHSLITLWIGSRVGFNFPCYQLGMCPNLVKVTLYFSEIEGDVMQVLGNFPMLKFLALDNHAFIGTEMICHATAFPQLQRLSLQWLSNLEKWKVEEGAMLNLSYLEIWGCTKLEMIPDGLRFITTLQELVTEYMPKEFNERLLVVNGEAGQDYHKVRHIPSIKLLHQR</sequence>
<dbReference type="InterPro" id="IPR038005">
    <property type="entry name" value="RX-like_CC"/>
</dbReference>
<proteinExistence type="inferred from homology"/>
<dbReference type="Proteomes" id="UP000231279">
    <property type="component" value="Unassembled WGS sequence"/>
</dbReference>
<dbReference type="GO" id="GO:0043531">
    <property type="term" value="F:ADP binding"/>
    <property type="evidence" value="ECO:0007669"/>
    <property type="project" value="InterPro"/>
</dbReference>
<dbReference type="PRINTS" id="PR00364">
    <property type="entry name" value="DISEASERSIST"/>
</dbReference>
<dbReference type="STRING" id="429701.A0A2G9HKD2"/>
<dbReference type="InterPro" id="IPR036388">
    <property type="entry name" value="WH-like_DNA-bd_sf"/>
</dbReference>
<evidence type="ECO:0000256" key="1">
    <source>
        <dbReference type="ARBA" id="ARBA00008894"/>
    </source>
</evidence>
<name>A0A2G9HKD2_9LAMI</name>
<dbReference type="Pfam" id="PF18052">
    <property type="entry name" value="Rx_N"/>
    <property type="match status" value="1"/>
</dbReference>
<evidence type="ECO:0000313" key="11">
    <source>
        <dbReference type="EMBL" id="PIN17991.1"/>
    </source>
</evidence>
<dbReference type="InterPro" id="IPR055414">
    <property type="entry name" value="LRR_R13L4/SHOC2-like"/>
</dbReference>
<feature type="domain" description="NB-ARC" evidence="7">
    <location>
        <begin position="171"/>
        <end position="333"/>
    </location>
</feature>
<dbReference type="OrthoDB" id="646178at2759"/>
<dbReference type="FunFam" id="1.10.10.10:FF:000322">
    <property type="entry name" value="Probable disease resistance protein At1g63360"/>
    <property type="match status" value="1"/>
</dbReference>
<reference evidence="12" key="1">
    <citation type="journal article" date="2018" name="Gigascience">
        <title>Genome assembly of the Pink Ipe (Handroanthus impetiginosus, Bignoniaceae), a highly valued, ecologically keystone Neotropical timber forest tree.</title>
        <authorList>
            <person name="Silva-Junior O.B."/>
            <person name="Grattapaglia D."/>
            <person name="Novaes E."/>
            <person name="Collevatti R.G."/>
        </authorList>
    </citation>
    <scope>NUCLEOTIDE SEQUENCE [LARGE SCALE GENOMIC DNA]</scope>
    <source>
        <strain evidence="12">cv. UFG-1</strain>
    </source>
</reference>
<dbReference type="GO" id="GO:0005524">
    <property type="term" value="F:ATP binding"/>
    <property type="evidence" value="ECO:0007669"/>
    <property type="project" value="UniProtKB-KW"/>
</dbReference>
<dbReference type="GO" id="GO:0051607">
    <property type="term" value="P:defense response to virus"/>
    <property type="evidence" value="ECO:0007669"/>
    <property type="project" value="UniProtKB-ARBA"/>
</dbReference>
<comment type="similarity">
    <text evidence="1">Belongs to the disease resistance NB-LRR family.</text>
</comment>
<accession>A0A2G9HKD2</accession>
<dbReference type="EMBL" id="NKXS01001558">
    <property type="protein sequence ID" value="PIN17991.1"/>
    <property type="molecule type" value="Genomic_DNA"/>
</dbReference>
<dbReference type="SUPFAM" id="SSF52058">
    <property type="entry name" value="L domain-like"/>
    <property type="match status" value="1"/>
</dbReference>
<evidence type="ECO:0000256" key="2">
    <source>
        <dbReference type="ARBA" id="ARBA00022614"/>
    </source>
</evidence>
<evidence type="ECO:0000259" key="8">
    <source>
        <dbReference type="Pfam" id="PF18052"/>
    </source>
</evidence>
<keyword evidence="4" id="KW-0547">Nucleotide-binding</keyword>
<dbReference type="AlphaFoldDB" id="A0A2G9HKD2"/>
<dbReference type="InterPro" id="IPR044974">
    <property type="entry name" value="Disease_R_plants"/>
</dbReference>
<dbReference type="InterPro" id="IPR032675">
    <property type="entry name" value="LRR_dom_sf"/>
</dbReference>
<evidence type="ECO:0000259" key="10">
    <source>
        <dbReference type="Pfam" id="PF23598"/>
    </source>
</evidence>
<dbReference type="PANTHER" id="PTHR23155:SF1185">
    <property type="entry name" value="DISEASE RESISTANCE RPP8-LIKE PROTEIN 3-RELATED"/>
    <property type="match status" value="1"/>
</dbReference>
<dbReference type="FunFam" id="3.40.50.300:FF:001091">
    <property type="entry name" value="Probable disease resistance protein At1g61300"/>
    <property type="match status" value="1"/>
</dbReference>
<feature type="domain" description="Disease resistance protein winged helix" evidence="9">
    <location>
        <begin position="413"/>
        <end position="492"/>
    </location>
</feature>
<comment type="caution">
    <text evidence="11">The sequence shown here is derived from an EMBL/GenBank/DDBJ whole genome shotgun (WGS) entry which is preliminary data.</text>
</comment>
<dbReference type="Gene3D" id="1.20.5.4130">
    <property type="match status" value="1"/>
</dbReference>
<keyword evidence="6" id="KW-0067">ATP-binding</keyword>
<dbReference type="Gene3D" id="1.10.10.10">
    <property type="entry name" value="Winged helix-like DNA-binding domain superfamily/Winged helix DNA-binding domain"/>
    <property type="match status" value="1"/>
</dbReference>
<dbReference type="Pfam" id="PF23559">
    <property type="entry name" value="WHD_DRP"/>
    <property type="match status" value="1"/>
</dbReference>
<dbReference type="InterPro" id="IPR041118">
    <property type="entry name" value="Rx_N"/>
</dbReference>
<feature type="domain" description="Disease resistance R13L4/SHOC-2-like LRR" evidence="10">
    <location>
        <begin position="557"/>
        <end position="800"/>
    </location>
</feature>
<organism evidence="11 12">
    <name type="scientific">Handroanthus impetiginosus</name>
    <dbReference type="NCBI Taxonomy" id="429701"/>
    <lineage>
        <taxon>Eukaryota</taxon>
        <taxon>Viridiplantae</taxon>
        <taxon>Streptophyta</taxon>
        <taxon>Embryophyta</taxon>
        <taxon>Tracheophyta</taxon>
        <taxon>Spermatophyta</taxon>
        <taxon>Magnoliopsida</taxon>
        <taxon>eudicotyledons</taxon>
        <taxon>Gunneridae</taxon>
        <taxon>Pentapetalae</taxon>
        <taxon>asterids</taxon>
        <taxon>lamiids</taxon>
        <taxon>Lamiales</taxon>
        <taxon>Bignoniaceae</taxon>
        <taxon>Crescentiina</taxon>
        <taxon>Tabebuia alliance</taxon>
        <taxon>Handroanthus</taxon>
    </lineage>
</organism>
<dbReference type="InterPro" id="IPR058922">
    <property type="entry name" value="WHD_DRP"/>
</dbReference>
<dbReference type="Gene3D" id="3.40.50.300">
    <property type="entry name" value="P-loop containing nucleotide triphosphate hydrolases"/>
    <property type="match status" value="1"/>
</dbReference>
<evidence type="ECO:0000259" key="9">
    <source>
        <dbReference type="Pfam" id="PF23559"/>
    </source>
</evidence>
<feature type="domain" description="Disease resistance N-terminal" evidence="8">
    <location>
        <begin position="7"/>
        <end position="90"/>
    </location>
</feature>
<evidence type="ECO:0000256" key="4">
    <source>
        <dbReference type="ARBA" id="ARBA00022741"/>
    </source>
</evidence>
<protein>
    <submittedName>
        <fullName evidence="11">Apoptotic ATPase</fullName>
    </submittedName>
</protein>
<evidence type="ECO:0000259" key="7">
    <source>
        <dbReference type="Pfam" id="PF00931"/>
    </source>
</evidence>
<keyword evidence="5" id="KW-0611">Plant defense</keyword>
<evidence type="ECO:0000313" key="12">
    <source>
        <dbReference type="Proteomes" id="UP000231279"/>
    </source>
</evidence>
<dbReference type="CDD" id="cd14798">
    <property type="entry name" value="RX-CC_like"/>
    <property type="match status" value="1"/>
</dbReference>
<dbReference type="SUPFAM" id="SSF52540">
    <property type="entry name" value="P-loop containing nucleoside triphosphate hydrolases"/>
    <property type="match status" value="1"/>
</dbReference>
<keyword evidence="12" id="KW-1185">Reference proteome</keyword>
<dbReference type="Pfam" id="PF00931">
    <property type="entry name" value="NB-ARC"/>
    <property type="match status" value="1"/>
</dbReference>
<dbReference type="Gene3D" id="3.80.10.10">
    <property type="entry name" value="Ribonuclease Inhibitor"/>
    <property type="match status" value="1"/>
</dbReference>
<evidence type="ECO:0000256" key="6">
    <source>
        <dbReference type="ARBA" id="ARBA00022840"/>
    </source>
</evidence>
<keyword evidence="3" id="KW-0677">Repeat</keyword>